<name>A0A0K2ASU1_STRA7</name>
<sequence length="59" mass="6577">MRAWSTRLPLPAVPPGPAHVAVRYDLTGRTWQLWHIFAGPERGGPLGGIRPPHRRDGPF</sequence>
<accession>A0A0K2ASU1</accession>
<organism evidence="1 2">
    <name type="scientific">Streptomyces ambofaciens (strain ATCC 23877 / 3486 / DSM 40053 / JCM 4204 / NBRC 12836 / NRRL B-2516)</name>
    <dbReference type="NCBI Taxonomy" id="278992"/>
    <lineage>
        <taxon>Bacteria</taxon>
        <taxon>Bacillati</taxon>
        <taxon>Actinomycetota</taxon>
        <taxon>Actinomycetes</taxon>
        <taxon>Kitasatosporales</taxon>
        <taxon>Streptomycetaceae</taxon>
        <taxon>Streptomyces</taxon>
    </lineage>
</organism>
<dbReference type="Proteomes" id="UP000061018">
    <property type="component" value="Chromosome"/>
</dbReference>
<evidence type="ECO:0000313" key="1">
    <source>
        <dbReference type="EMBL" id="AKZ56028.1"/>
    </source>
</evidence>
<protein>
    <submittedName>
        <fullName evidence="1">Uncharacterized protein</fullName>
    </submittedName>
</protein>
<proteinExistence type="predicted"/>
<dbReference type="AlphaFoldDB" id="A0A0K2ASU1"/>
<evidence type="ECO:0000313" key="2">
    <source>
        <dbReference type="Proteomes" id="UP000061018"/>
    </source>
</evidence>
<dbReference type="EMBL" id="CP012382">
    <property type="protein sequence ID" value="AKZ56028.1"/>
    <property type="molecule type" value="Genomic_DNA"/>
</dbReference>
<dbReference type="KEGG" id="samb:SAM23877_2979"/>
<reference evidence="2" key="1">
    <citation type="journal article" date="2015" name="J. Biotechnol.">
        <title>Complete genome sequence of Streptomyces ambofaciens ATCC 23877, the spiramycin producer.</title>
        <authorList>
            <person name="Thibessard A."/>
            <person name="Haas D."/>
            <person name="Gerbaud C."/>
            <person name="Aigle B."/>
            <person name="Lautru S."/>
            <person name="Pernodet J.L."/>
            <person name="Leblond P."/>
        </authorList>
    </citation>
    <scope>NUCLEOTIDE SEQUENCE [LARGE SCALE GENOMIC DNA]</scope>
    <source>
        <strain evidence="2">ATCC 23877 / 3486 / DSM 40053 / JCM 4204 / NBRC 12836 / NRRL B-2516</strain>
    </source>
</reference>
<gene>
    <name evidence="1" type="ORF">SAM23877_2979</name>
</gene>